<keyword evidence="1" id="KW-0732">Signal</keyword>
<feature type="signal peptide" evidence="1">
    <location>
        <begin position="1"/>
        <end position="24"/>
    </location>
</feature>
<dbReference type="PROSITE" id="PS51257">
    <property type="entry name" value="PROKAR_LIPOPROTEIN"/>
    <property type="match status" value="1"/>
</dbReference>
<evidence type="ECO:0000256" key="1">
    <source>
        <dbReference type="SAM" id="SignalP"/>
    </source>
</evidence>
<proteinExistence type="predicted"/>
<protein>
    <recommendedName>
        <fullName evidence="3">PepSY domain-containing protein</fullName>
    </recommendedName>
</protein>
<reference evidence="2" key="1">
    <citation type="submission" date="2016-11" db="EMBL/GenBank/DDBJ databases">
        <authorList>
            <person name="Jaros S."/>
            <person name="Januszkiewicz K."/>
            <person name="Wedrychowicz H."/>
        </authorList>
    </citation>
    <scope>NUCLEOTIDE SEQUENCE</scope>
    <source>
        <strain evidence="2">ACA-DC 565</strain>
    </source>
</reference>
<sequence length="184" mass="21389">MQFKRPLFLFFVMLLLAGCGIVEPNTTPKSTFPQTHTQDIFTATVSAKEAVKLVKQQVPHATLLTLKLKKSHHHYRYQIQLRHQQYDYQFTVSATKPIVLDKQQKRLTKQNAHREPLKLTKLKSLPAIKQVAISEINDGRIVSYTLAKRQQITYYDLLIHSRAHHTVRLRIDAQQGNILERQQV</sequence>
<dbReference type="EMBL" id="LT634362">
    <property type="protein sequence ID" value="SFZ88516.1"/>
    <property type="molecule type" value="Genomic_DNA"/>
</dbReference>
<feature type="chain" id="PRO_5009678585" description="PepSY domain-containing protein" evidence="1">
    <location>
        <begin position="25"/>
        <end position="184"/>
    </location>
</feature>
<dbReference type="Gene3D" id="3.10.450.40">
    <property type="match status" value="1"/>
</dbReference>
<evidence type="ECO:0000313" key="2">
    <source>
        <dbReference type="EMBL" id="SFZ88516.1"/>
    </source>
</evidence>
<accession>A0A1K2I830</accession>
<evidence type="ECO:0008006" key="3">
    <source>
        <dbReference type="Google" id="ProtNLM"/>
    </source>
</evidence>
<organism evidence="2">
    <name type="scientific">Loigolactobacillus rennini</name>
    <dbReference type="NCBI Taxonomy" id="238013"/>
    <lineage>
        <taxon>Bacteria</taxon>
        <taxon>Bacillati</taxon>
        <taxon>Bacillota</taxon>
        <taxon>Bacilli</taxon>
        <taxon>Lactobacillales</taxon>
        <taxon>Lactobacillaceae</taxon>
        <taxon>Loigolactobacillus</taxon>
    </lineage>
</organism>
<gene>
    <name evidence="2" type="ORF">LREN565_1629</name>
</gene>
<name>A0A1K2I830_9LACO</name>
<dbReference type="AlphaFoldDB" id="A0A1K2I830"/>